<dbReference type="EMBL" id="JAUDFV010000153">
    <property type="protein sequence ID" value="KAL2717456.1"/>
    <property type="molecule type" value="Genomic_DNA"/>
</dbReference>
<gene>
    <name evidence="1" type="ORF">V1478_013156</name>
</gene>
<name>A0ABD2AAL6_VESSQ</name>
<sequence length="68" mass="7842">MTFLNFPPLSNVETRIERSQKNSASLKASKINNFKRINELLKFVLKYRIRTVEGSTTARLKKGRSQVS</sequence>
<comment type="caution">
    <text evidence="1">The sequence shown here is derived from an EMBL/GenBank/DDBJ whole genome shotgun (WGS) entry which is preliminary data.</text>
</comment>
<organism evidence="1 2">
    <name type="scientific">Vespula squamosa</name>
    <name type="common">Southern yellow jacket</name>
    <name type="synonym">Wasp</name>
    <dbReference type="NCBI Taxonomy" id="30214"/>
    <lineage>
        <taxon>Eukaryota</taxon>
        <taxon>Metazoa</taxon>
        <taxon>Ecdysozoa</taxon>
        <taxon>Arthropoda</taxon>
        <taxon>Hexapoda</taxon>
        <taxon>Insecta</taxon>
        <taxon>Pterygota</taxon>
        <taxon>Neoptera</taxon>
        <taxon>Endopterygota</taxon>
        <taxon>Hymenoptera</taxon>
        <taxon>Apocrita</taxon>
        <taxon>Aculeata</taxon>
        <taxon>Vespoidea</taxon>
        <taxon>Vespidae</taxon>
        <taxon>Vespinae</taxon>
        <taxon>Vespula</taxon>
    </lineage>
</organism>
<reference evidence="1 2" key="1">
    <citation type="journal article" date="2024" name="Ann. Entomol. Soc. Am.">
        <title>Genomic analyses of the southern and eastern yellowjacket wasps (Hymenoptera: Vespidae) reveal evolutionary signatures of social life.</title>
        <authorList>
            <person name="Catto M.A."/>
            <person name="Caine P.B."/>
            <person name="Orr S.E."/>
            <person name="Hunt B.G."/>
            <person name="Goodisman M.A.D."/>
        </authorList>
    </citation>
    <scope>NUCLEOTIDE SEQUENCE [LARGE SCALE GENOMIC DNA]</scope>
    <source>
        <strain evidence="1">233</strain>
        <tissue evidence="1">Head and thorax</tissue>
    </source>
</reference>
<keyword evidence="2" id="KW-1185">Reference proteome</keyword>
<accession>A0ABD2AAL6</accession>
<evidence type="ECO:0000313" key="1">
    <source>
        <dbReference type="EMBL" id="KAL2717456.1"/>
    </source>
</evidence>
<evidence type="ECO:0000313" key="2">
    <source>
        <dbReference type="Proteomes" id="UP001607302"/>
    </source>
</evidence>
<dbReference type="Proteomes" id="UP001607302">
    <property type="component" value="Unassembled WGS sequence"/>
</dbReference>
<dbReference type="AlphaFoldDB" id="A0ABD2AAL6"/>
<protein>
    <submittedName>
        <fullName evidence="1">Uncharacterized protein</fullName>
    </submittedName>
</protein>
<proteinExistence type="predicted"/>